<comment type="caution">
    <text evidence="6">The sequence shown here is derived from an EMBL/GenBank/DDBJ whole genome shotgun (WGS) entry which is preliminary data.</text>
</comment>
<accession>A0A0L0BM29</accession>
<dbReference type="InterPro" id="IPR005522">
    <property type="entry name" value="IPK"/>
</dbReference>
<keyword evidence="7" id="KW-1185">Reference proteome</keyword>
<dbReference type="PANTHER" id="PTHR12400">
    <property type="entry name" value="INOSITOL POLYPHOSPHATE KINASE"/>
    <property type="match status" value="1"/>
</dbReference>
<comment type="similarity">
    <text evidence="1 4">Belongs to the inositol phosphokinase (IPK) family.</text>
</comment>
<feature type="compositionally biased region" description="Polar residues" evidence="5">
    <location>
        <begin position="766"/>
        <end position="780"/>
    </location>
</feature>
<dbReference type="SUPFAM" id="SSF56104">
    <property type="entry name" value="SAICAR synthase-like"/>
    <property type="match status" value="2"/>
</dbReference>
<dbReference type="GO" id="GO:0005737">
    <property type="term" value="C:cytoplasm"/>
    <property type="evidence" value="ECO:0007669"/>
    <property type="project" value="TreeGrafter"/>
</dbReference>
<feature type="region of interest" description="Disordered" evidence="5">
    <location>
        <begin position="867"/>
        <end position="974"/>
    </location>
</feature>
<feature type="compositionally biased region" description="Basic residues" evidence="5">
    <location>
        <begin position="911"/>
        <end position="922"/>
    </location>
</feature>
<evidence type="ECO:0000256" key="5">
    <source>
        <dbReference type="SAM" id="MobiDB-lite"/>
    </source>
</evidence>
<feature type="non-terminal residue" evidence="6">
    <location>
        <position position="1"/>
    </location>
</feature>
<dbReference type="STRING" id="7375.A0A0L0BM29"/>
<feature type="compositionally biased region" description="Acidic residues" evidence="5">
    <location>
        <begin position="559"/>
        <end position="577"/>
    </location>
</feature>
<evidence type="ECO:0000256" key="3">
    <source>
        <dbReference type="ARBA" id="ARBA00022777"/>
    </source>
</evidence>
<feature type="region of interest" description="Disordered" evidence="5">
    <location>
        <begin position="706"/>
        <end position="725"/>
    </location>
</feature>
<proteinExistence type="inferred from homology"/>
<feature type="compositionally biased region" description="Polar residues" evidence="5">
    <location>
        <begin position="647"/>
        <end position="664"/>
    </location>
</feature>
<feature type="region of interest" description="Disordered" evidence="5">
    <location>
        <begin position="533"/>
        <end position="599"/>
    </location>
</feature>
<feature type="region of interest" description="Disordered" evidence="5">
    <location>
        <begin position="755"/>
        <end position="789"/>
    </location>
</feature>
<feature type="compositionally biased region" description="Basic and acidic residues" evidence="5">
    <location>
        <begin position="923"/>
        <end position="939"/>
    </location>
</feature>
<keyword evidence="2 4" id="KW-0808">Transferase</keyword>
<evidence type="ECO:0000256" key="2">
    <source>
        <dbReference type="ARBA" id="ARBA00022679"/>
    </source>
</evidence>
<evidence type="ECO:0000313" key="6">
    <source>
        <dbReference type="EMBL" id="KNC21106.1"/>
    </source>
</evidence>
<dbReference type="EC" id="2.7.-.-" evidence="4"/>
<dbReference type="Pfam" id="PF03770">
    <property type="entry name" value="IPK"/>
    <property type="match status" value="2"/>
</dbReference>
<evidence type="ECO:0000256" key="1">
    <source>
        <dbReference type="ARBA" id="ARBA00007374"/>
    </source>
</evidence>
<sequence>KGMVYFLGDWGMGDSDCASYHQHVPNTIQQQFHHQQQHHHHHHQQHQHEQQLQQQQQQQHHNHHQQQQQHVGQIAPNLNQLSPIQFGSTTGSAATYLSHSVDTQHPTTTTSVSSTPLTTTPTAQNVATSSLVTANLQQLSVSSNNLSHCVVDTPLKGLAKVTNDLNNQQIQQQPQQQSHPLASAAAALHQYLGHQRQRSESCANFTTTSGKTKNADVAAAAITNNISSTITGKNNCNLNIKNHLGAITSSHQQLQSQLSKDHLESEDEVALQPLSNQVGGHTRLLLLNQSTVIKPLNLRELDFYQNIPQDIQKFVPKYKGVMQATTMGGCKLEKRYSPSFREEPQRKMSASKRKRDDILRMKVHKNGNAADVIKSIAQLDNSNKQYFLMLENITSQFRNPCILDLKMGTRQHGDDASAEKRTKQMAKCAASTSASLGVRLCGMQTYQAHLDQYAKRDKYWGRELNEMGFKQALHDFFYNGYRLRTRVIKKIVQRLLQLRRVIEKQSSYRFYSCSLLIVYEGFEDNPMEHPMDFDEWATPATPTKNTKKSATFDYHPDNSIDDDEDDDDIVDEDDREHDEDGHDGGDELEPHDTDDDLHLQAADSGNASATNSSTGGDQCCYDADASNDSNTADMNLRTRIRHLHNVTARSESQSVDATTPTATVSPEKFRQQTTRGGFSEHIERTTKHQASSSSEAEEEQPNALLMDNDSRSMPPPPPLAGSNVMGLKSMDLTRPTASSTPTTPAPFIPISEETVFLDPEPPMPSIASSSPHSGDSWMNYSSNSSDDFSGLSEQIKAVTSGRQTGNNSSDEASSDYDSSIISQTEVMLKRYKSQQDAFETAVAAAAVAKIATPPLTPKTLVHNKLNSSTVTTTASPTSSTTSSLKSVKGAVKRLRCKDDDDEDDEDDDHNHHHRLHHQHHHTQSNDKLVDVRETKDFGKKSTSVAKKSTTNATALSSSTPVSIISSPTKTPTIPATTAVNMSTQQPQQPTTAQAQIKQNIDNSGIHMDTSSINLTAAATRTTNTTTTTSVKATATPLNRATTELQQQHQQQQEIKEISKSKKFLQHASKSLDIDTKIQLCDDMHCLVDVRLIDFAHTAFVPRNGSGLFPSPPTTIHHGPDNGFLTGLDSLNRLLNEILSEEIMC</sequence>
<feature type="compositionally biased region" description="Low complexity" evidence="5">
    <location>
        <begin position="940"/>
        <end position="974"/>
    </location>
</feature>
<evidence type="ECO:0000256" key="4">
    <source>
        <dbReference type="RuleBase" id="RU363090"/>
    </source>
</evidence>
<dbReference type="Gene3D" id="3.30.470.160">
    <property type="entry name" value="Inositol polyphosphate kinase"/>
    <property type="match status" value="2"/>
</dbReference>
<gene>
    <name evidence="6" type="ORF">FF38_04334</name>
</gene>
<feature type="compositionally biased region" description="Low complexity" evidence="5">
    <location>
        <begin position="50"/>
        <end position="70"/>
    </location>
</feature>
<feature type="compositionally biased region" description="Low complexity" evidence="5">
    <location>
        <begin position="867"/>
        <end position="883"/>
    </location>
</feature>
<dbReference type="EMBL" id="JRES01001654">
    <property type="protein sequence ID" value="KNC21106.1"/>
    <property type="molecule type" value="Genomic_DNA"/>
</dbReference>
<dbReference type="InterPro" id="IPR038286">
    <property type="entry name" value="IPK_sf"/>
</dbReference>
<evidence type="ECO:0000313" key="7">
    <source>
        <dbReference type="Proteomes" id="UP000037069"/>
    </source>
</evidence>
<dbReference type="GO" id="GO:0000828">
    <property type="term" value="F:inositol hexakisphosphate kinase activity"/>
    <property type="evidence" value="ECO:0007669"/>
    <property type="project" value="TreeGrafter"/>
</dbReference>
<name>A0A0L0BM29_LUCCU</name>
<dbReference type="PANTHER" id="PTHR12400:SF21">
    <property type="entry name" value="KINASE"/>
    <property type="match status" value="1"/>
</dbReference>
<dbReference type="GO" id="GO:0046854">
    <property type="term" value="P:phosphatidylinositol phosphate biosynthetic process"/>
    <property type="evidence" value="ECO:0007669"/>
    <property type="project" value="TreeGrafter"/>
</dbReference>
<feature type="compositionally biased region" description="Basic residues" evidence="5">
    <location>
        <begin position="35"/>
        <end position="45"/>
    </location>
</feature>
<dbReference type="OrthoDB" id="2573163at2759"/>
<feature type="region of interest" description="Disordered" evidence="5">
    <location>
        <begin position="30"/>
        <end position="71"/>
    </location>
</feature>
<dbReference type="GO" id="GO:0032958">
    <property type="term" value="P:inositol phosphate biosynthetic process"/>
    <property type="evidence" value="ECO:0007669"/>
    <property type="project" value="InterPro"/>
</dbReference>
<protein>
    <recommendedName>
        <fullName evidence="4">Kinase</fullName>
        <ecNumber evidence="4">2.7.-.-</ecNumber>
    </recommendedName>
</protein>
<feature type="compositionally biased region" description="Low complexity" evidence="5">
    <location>
        <begin position="537"/>
        <end position="551"/>
    </location>
</feature>
<feature type="region of interest" description="Disordered" evidence="5">
    <location>
        <begin position="645"/>
        <end position="701"/>
    </location>
</feature>
<dbReference type="GO" id="GO:0005634">
    <property type="term" value="C:nucleus"/>
    <property type="evidence" value="ECO:0007669"/>
    <property type="project" value="TreeGrafter"/>
</dbReference>
<organism evidence="6 7">
    <name type="scientific">Lucilia cuprina</name>
    <name type="common">Green bottle fly</name>
    <name type="synonym">Australian sheep blowfly</name>
    <dbReference type="NCBI Taxonomy" id="7375"/>
    <lineage>
        <taxon>Eukaryota</taxon>
        <taxon>Metazoa</taxon>
        <taxon>Ecdysozoa</taxon>
        <taxon>Arthropoda</taxon>
        <taxon>Hexapoda</taxon>
        <taxon>Insecta</taxon>
        <taxon>Pterygota</taxon>
        <taxon>Neoptera</taxon>
        <taxon>Endopterygota</taxon>
        <taxon>Diptera</taxon>
        <taxon>Brachycera</taxon>
        <taxon>Muscomorpha</taxon>
        <taxon>Oestroidea</taxon>
        <taxon>Calliphoridae</taxon>
        <taxon>Luciliinae</taxon>
        <taxon>Lucilia</taxon>
    </lineage>
</organism>
<keyword evidence="3 4" id="KW-0418">Kinase</keyword>
<dbReference type="AlphaFoldDB" id="A0A0L0BM29"/>
<reference evidence="6 7" key="1">
    <citation type="journal article" date="2015" name="Nat. Commun.">
        <title>Lucilia cuprina genome unlocks parasitic fly biology to underpin future interventions.</title>
        <authorList>
            <person name="Anstead C.A."/>
            <person name="Korhonen P.K."/>
            <person name="Young N.D."/>
            <person name="Hall R.S."/>
            <person name="Jex A.R."/>
            <person name="Murali S.C."/>
            <person name="Hughes D.S."/>
            <person name="Lee S.F."/>
            <person name="Perry T."/>
            <person name="Stroehlein A.J."/>
            <person name="Ansell B.R."/>
            <person name="Breugelmans B."/>
            <person name="Hofmann A."/>
            <person name="Qu J."/>
            <person name="Dugan S."/>
            <person name="Lee S.L."/>
            <person name="Chao H."/>
            <person name="Dinh H."/>
            <person name="Han Y."/>
            <person name="Doddapaneni H.V."/>
            <person name="Worley K.C."/>
            <person name="Muzny D.M."/>
            <person name="Ioannidis P."/>
            <person name="Waterhouse R.M."/>
            <person name="Zdobnov E.M."/>
            <person name="James P.J."/>
            <person name="Bagnall N.H."/>
            <person name="Kotze A.C."/>
            <person name="Gibbs R.A."/>
            <person name="Richards S."/>
            <person name="Batterham P."/>
            <person name="Gasser R.B."/>
        </authorList>
    </citation>
    <scope>NUCLEOTIDE SEQUENCE [LARGE SCALE GENOMIC DNA]</scope>
    <source>
        <strain evidence="6 7">LS</strain>
        <tissue evidence="6">Full body</tissue>
    </source>
</reference>
<dbReference type="Proteomes" id="UP000037069">
    <property type="component" value="Unassembled WGS sequence"/>
</dbReference>
<feature type="compositionally biased region" description="Basic and acidic residues" evidence="5">
    <location>
        <begin position="578"/>
        <end position="591"/>
    </location>
</feature>